<dbReference type="GO" id="GO:0016020">
    <property type="term" value="C:membrane"/>
    <property type="evidence" value="ECO:0007669"/>
    <property type="project" value="UniProtKB-SubCell"/>
</dbReference>
<evidence type="ECO:0000256" key="5">
    <source>
        <dbReference type="ARBA" id="ARBA00023136"/>
    </source>
</evidence>
<comment type="similarity">
    <text evidence="2">Belongs to the UPF0382 family.</text>
</comment>
<evidence type="ECO:0000256" key="2">
    <source>
        <dbReference type="ARBA" id="ARBA00009694"/>
    </source>
</evidence>
<gene>
    <name evidence="7" type="ORF">SAMN05216289_11063</name>
</gene>
<accession>A0A1I4XK23</accession>
<keyword evidence="8" id="KW-1185">Reference proteome</keyword>
<keyword evidence="5 6" id="KW-0472">Membrane</keyword>
<evidence type="ECO:0000256" key="1">
    <source>
        <dbReference type="ARBA" id="ARBA00004141"/>
    </source>
</evidence>
<dbReference type="InterPro" id="IPR006696">
    <property type="entry name" value="DUF423"/>
</dbReference>
<proteinExistence type="inferred from homology"/>
<dbReference type="EMBL" id="FOVF01000010">
    <property type="protein sequence ID" value="SFN25936.1"/>
    <property type="molecule type" value="Genomic_DNA"/>
</dbReference>
<reference evidence="7 8" key="1">
    <citation type="submission" date="2016-10" db="EMBL/GenBank/DDBJ databases">
        <authorList>
            <person name="de Groot N.N."/>
        </authorList>
    </citation>
    <scope>NUCLEOTIDE SEQUENCE [LARGE SCALE GENOMIC DNA]</scope>
    <source>
        <strain evidence="7 8">CGMCC 1.7659</strain>
    </source>
</reference>
<keyword evidence="4 6" id="KW-1133">Transmembrane helix</keyword>
<name>A0A1I4XK23_9GAMM</name>
<evidence type="ECO:0000313" key="7">
    <source>
        <dbReference type="EMBL" id="SFN25936.1"/>
    </source>
</evidence>
<feature type="transmembrane region" description="Helical" evidence="6">
    <location>
        <begin position="73"/>
        <end position="93"/>
    </location>
</feature>
<dbReference type="AlphaFoldDB" id="A0A1I4XK23"/>
<dbReference type="Proteomes" id="UP000198575">
    <property type="component" value="Unassembled WGS sequence"/>
</dbReference>
<dbReference type="STRING" id="578942.SAMN05216289_11063"/>
<evidence type="ECO:0000256" key="3">
    <source>
        <dbReference type="ARBA" id="ARBA00022692"/>
    </source>
</evidence>
<evidence type="ECO:0000256" key="4">
    <source>
        <dbReference type="ARBA" id="ARBA00022989"/>
    </source>
</evidence>
<dbReference type="PANTHER" id="PTHR43461:SF1">
    <property type="entry name" value="TRANSMEMBRANE PROTEIN 256"/>
    <property type="match status" value="1"/>
</dbReference>
<sequence length="127" mass="12919">MNPVRRQAGVSGSVFGALAVALGAFAAHALKDTLDAHSLALWRTAVEYQFVHALALIGVALASKDPPSLAGRFAGSAFLVGVVLFSGSLYALALGGPRALGLLAPIGGAALIAGWIALARLFLVRNE</sequence>
<feature type="transmembrane region" description="Helical" evidence="6">
    <location>
        <begin position="99"/>
        <end position="123"/>
    </location>
</feature>
<evidence type="ECO:0000313" key="8">
    <source>
        <dbReference type="Proteomes" id="UP000198575"/>
    </source>
</evidence>
<comment type="subcellular location">
    <subcellularLocation>
        <location evidence="1">Membrane</location>
        <topology evidence="1">Multi-pass membrane protein</topology>
    </subcellularLocation>
</comment>
<keyword evidence="3 6" id="KW-0812">Transmembrane</keyword>
<evidence type="ECO:0000256" key="6">
    <source>
        <dbReference type="SAM" id="Phobius"/>
    </source>
</evidence>
<feature type="transmembrane region" description="Helical" evidence="6">
    <location>
        <begin position="39"/>
        <end position="61"/>
    </location>
</feature>
<organism evidence="7 8">
    <name type="scientific">Dokdonella immobilis</name>
    <dbReference type="NCBI Taxonomy" id="578942"/>
    <lineage>
        <taxon>Bacteria</taxon>
        <taxon>Pseudomonadati</taxon>
        <taxon>Pseudomonadota</taxon>
        <taxon>Gammaproteobacteria</taxon>
        <taxon>Lysobacterales</taxon>
        <taxon>Rhodanobacteraceae</taxon>
        <taxon>Dokdonella</taxon>
    </lineage>
</organism>
<dbReference type="Pfam" id="PF04241">
    <property type="entry name" value="DUF423"/>
    <property type="match status" value="1"/>
</dbReference>
<protein>
    <submittedName>
        <fullName evidence="7">Uncharacterized membrane protein YgdD, TMEM256/DUF423 family</fullName>
    </submittedName>
</protein>
<dbReference type="PANTHER" id="PTHR43461">
    <property type="entry name" value="TRANSMEMBRANE PROTEIN 256"/>
    <property type="match status" value="1"/>
</dbReference>